<dbReference type="SMART" id="SM00986">
    <property type="entry name" value="UDG"/>
    <property type="match status" value="1"/>
</dbReference>
<dbReference type="PANTHER" id="PTHR11264">
    <property type="entry name" value="URACIL-DNA GLYCOSYLASE"/>
    <property type="match status" value="1"/>
</dbReference>
<dbReference type="InterPro" id="IPR018085">
    <property type="entry name" value="Ura-DNA_Glyclase_AS"/>
</dbReference>
<gene>
    <name evidence="9" type="primary">ung</name>
    <name evidence="13" type="ORF">ACH24_00560</name>
</gene>
<accession>A0AAC8VD30</accession>
<name>A0AAC8VD30_9GAMM</name>
<organism evidence="13 14">
    <name type="scientific">Francisella persica ATCC VR-331</name>
    <dbReference type="NCBI Taxonomy" id="1086726"/>
    <lineage>
        <taxon>Bacteria</taxon>
        <taxon>Pseudomonadati</taxon>
        <taxon>Pseudomonadota</taxon>
        <taxon>Gammaproteobacteria</taxon>
        <taxon>Thiotrichales</taxon>
        <taxon>Francisellaceae</taxon>
        <taxon>Francisella</taxon>
    </lineage>
</organism>
<comment type="catalytic activity">
    <reaction evidence="1 9 11">
        <text>Hydrolyzes single-stranded DNA or mismatched double-stranded DNA and polynucleotides, releasing free uracil.</text>
        <dbReference type="EC" id="3.2.2.27"/>
    </reaction>
</comment>
<dbReference type="PROSITE" id="PS00130">
    <property type="entry name" value="U_DNA_GLYCOSYLASE"/>
    <property type="match status" value="1"/>
</dbReference>
<dbReference type="PANTHER" id="PTHR11264:SF0">
    <property type="entry name" value="URACIL-DNA GLYCOSYLASE"/>
    <property type="match status" value="1"/>
</dbReference>
<comment type="similarity">
    <text evidence="3 9 11">Belongs to the uracil-DNA glycosylase (UDG) superfamily. UNG family.</text>
</comment>
<feature type="domain" description="Uracil-DNA glycosylase-like" evidence="12">
    <location>
        <begin position="45"/>
        <end position="206"/>
    </location>
</feature>
<evidence type="ECO:0000256" key="2">
    <source>
        <dbReference type="ARBA" id="ARBA00002631"/>
    </source>
</evidence>
<comment type="function">
    <text evidence="2 9 11">Excises uracil residues from the DNA which can arise as a result of misincorporation of dUMP residues by DNA polymerase or due to deamination of cytosine.</text>
</comment>
<dbReference type="InterPro" id="IPR005122">
    <property type="entry name" value="Uracil-DNA_glycosylase-like"/>
</dbReference>
<dbReference type="Gene3D" id="3.40.470.10">
    <property type="entry name" value="Uracil-DNA glycosylase-like domain"/>
    <property type="match status" value="1"/>
</dbReference>
<comment type="subcellular location">
    <subcellularLocation>
        <location evidence="9">Cytoplasm</location>
    </subcellularLocation>
</comment>
<evidence type="ECO:0000256" key="9">
    <source>
        <dbReference type="HAMAP-Rule" id="MF_00148"/>
    </source>
</evidence>
<keyword evidence="7 9" id="KW-0378">Hydrolase</keyword>
<keyword evidence="6 9" id="KW-0227">DNA damage</keyword>
<dbReference type="NCBIfam" id="NF003588">
    <property type="entry name" value="PRK05254.1-1"/>
    <property type="match status" value="1"/>
</dbReference>
<keyword evidence="14" id="KW-1185">Reference proteome</keyword>
<dbReference type="InterPro" id="IPR002043">
    <property type="entry name" value="UDG_fam1"/>
</dbReference>
<dbReference type="Pfam" id="PF03167">
    <property type="entry name" value="UDG"/>
    <property type="match status" value="1"/>
</dbReference>
<dbReference type="GO" id="GO:0005737">
    <property type="term" value="C:cytoplasm"/>
    <property type="evidence" value="ECO:0007669"/>
    <property type="project" value="UniProtKB-SubCell"/>
</dbReference>
<dbReference type="NCBIfam" id="TIGR00628">
    <property type="entry name" value="ung"/>
    <property type="match status" value="1"/>
</dbReference>
<proteinExistence type="inferred from homology"/>
<keyword evidence="9" id="KW-0963">Cytoplasm</keyword>
<evidence type="ECO:0000256" key="10">
    <source>
        <dbReference type="PROSITE-ProRule" id="PRU10072"/>
    </source>
</evidence>
<dbReference type="CDD" id="cd10027">
    <property type="entry name" value="UDG-F1-like"/>
    <property type="match status" value="1"/>
</dbReference>
<dbReference type="SMART" id="SM00987">
    <property type="entry name" value="UreE_C"/>
    <property type="match status" value="1"/>
</dbReference>
<evidence type="ECO:0000256" key="4">
    <source>
        <dbReference type="ARBA" id="ARBA00012030"/>
    </source>
</evidence>
<evidence type="ECO:0000256" key="3">
    <source>
        <dbReference type="ARBA" id="ARBA00008184"/>
    </source>
</evidence>
<sequence length="220" mass="25083">MIWSDIISEEKQKPYFKQILNFLAFKIAKGKVIFPAKENIFNAFKYTELDNLKVVILGQDPYHNYNQAHGLAFSVQKGVDIPPSLQNIYKELACSIPEFEIPNHGCLVDWAKQGVFLLNTTLTVEAHKANSHKDIGWETFTDTVISKISENKQNVVFMLWGSHARNKKALIDSSKHLVLESTHPSPLSAHRGFLGCNHFVDCNKYLIEKKGHKIDWNLFG</sequence>
<evidence type="ECO:0000256" key="7">
    <source>
        <dbReference type="ARBA" id="ARBA00022801"/>
    </source>
</evidence>
<dbReference type="GO" id="GO:0004844">
    <property type="term" value="F:uracil DNA N-glycosylase activity"/>
    <property type="evidence" value="ECO:0007669"/>
    <property type="project" value="UniProtKB-UniRule"/>
</dbReference>
<dbReference type="NCBIfam" id="NF003591">
    <property type="entry name" value="PRK05254.1-4"/>
    <property type="match status" value="1"/>
</dbReference>
<evidence type="ECO:0000256" key="6">
    <source>
        <dbReference type="ARBA" id="ARBA00022763"/>
    </source>
</evidence>
<evidence type="ECO:0000313" key="14">
    <source>
        <dbReference type="Proteomes" id="UP000242800"/>
    </source>
</evidence>
<dbReference type="EMBL" id="CP012505">
    <property type="protein sequence ID" value="ALB01317.1"/>
    <property type="molecule type" value="Genomic_DNA"/>
</dbReference>
<evidence type="ECO:0000256" key="8">
    <source>
        <dbReference type="ARBA" id="ARBA00023204"/>
    </source>
</evidence>
<keyword evidence="8 9" id="KW-0234">DNA repair</keyword>
<dbReference type="SUPFAM" id="SSF52141">
    <property type="entry name" value="Uracil-DNA glycosylase-like"/>
    <property type="match status" value="1"/>
</dbReference>
<protein>
    <recommendedName>
        <fullName evidence="5 9">Uracil-DNA glycosylase</fullName>
        <shortName evidence="9">UDG</shortName>
        <ecNumber evidence="4 9">3.2.2.27</ecNumber>
    </recommendedName>
</protein>
<dbReference type="Proteomes" id="UP000242800">
    <property type="component" value="Chromosome"/>
</dbReference>
<dbReference type="GO" id="GO:0097510">
    <property type="term" value="P:base-excision repair, AP site formation via deaminated base removal"/>
    <property type="evidence" value="ECO:0007669"/>
    <property type="project" value="TreeGrafter"/>
</dbReference>
<dbReference type="AlphaFoldDB" id="A0AAC8VD30"/>
<evidence type="ECO:0000313" key="13">
    <source>
        <dbReference type="EMBL" id="ALB01317.1"/>
    </source>
</evidence>
<evidence type="ECO:0000256" key="1">
    <source>
        <dbReference type="ARBA" id="ARBA00001400"/>
    </source>
</evidence>
<evidence type="ECO:0000256" key="11">
    <source>
        <dbReference type="RuleBase" id="RU003780"/>
    </source>
</evidence>
<reference evidence="13 14" key="1">
    <citation type="journal article" date="2016" name="Int. J. Syst. Evol. Microbiol.">
        <title>Reclassification of Wolbachia persica as Francisella persica comb. nov. and emended description of the family Francisellaceae.</title>
        <authorList>
            <person name="Larson M.A."/>
            <person name="Nalbantoglu U."/>
            <person name="Sayood K."/>
            <person name="Zentz E.B."/>
            <person name="Cer R.Z."/>
            <person name="Iwen P.C."/>
            <person name="Francesconi S.C."/>
            <person name="Bishop-Lilly K.A."/>
            <person name="Mokashi V.P."/>
            <person name="Sjostedt A."/>
            <person name="Hinrichs S.H."/>
        </authorList>
    </citation>
    <scope>NUCLEOTIDE SEQUENCE [LARGE SCALE GENOMIC DNA]</scope>
    <source>
        <strain evidence="13 14">FSC845</strain>
    </source>
</reference>
<dbReference type="InterPro" id="IPR036895">
    <property type="entry name" value="Uracil-DNA_glycosylase-like_sf"/>
</dbReference>
<evidence type="ECO:0000256" key="5">
    <source>
        <dbReference type="ARBA" id="ARBA00018429"/>
    </source>
</evidence>
<feature type="active site" description="Proton acceptor" evidence="9 10">
    <location>
        <position position="60"/>
    </location>
</feature>
<dbReference type="FunFam" id="3.40.470.10:FF:000001">
    <property type="entry name" value="Uracil-DNA glycosylase"/>
    <property type="match status" value="1"/>
</dbReference>
<dbReference type="EC" id="3.2.2.27" evidence="4 9"/>
<dbReference type="KEGG" id="fper:ACH24_00560"/>
<dbReference type="RefSeq" id="WP_064460733.1">
    <property type="nucleotide sequence ID" value="NZ_CP012505.1"/>
</dbReference>
<dbReference type="NCBIfam" id="NF003592">
    <property type="entry name" value="PRK05254.1-5"/>
    <property type="match status" value="1"/>
</dbReference>
<evidence type="ECO:0000259" key="12">
    <source>
        <dbReference type="SMART" id="SM00986"/>
    </source>
</evidence>
<dbReference type="HAMAP" id="MF_00148">
    <property type="entry name" value="UDG"/>
    <property type="match status" value="1"/>
</dbReference>
<dbReference type="NCBIfam" id="NF003589">
    <property type="entry name" value="PRK05254.1-2"/>
    <property type="match status" value="1"/>
</dbReference>